<dbReference type="OrthoDB" id="4211at2759"/>
<dbReference type="AlphaFoldDB" id="A0A9W6Z977"/>
<sequence>ALIERGKIKGREQEWNIGTGEFKSLQSQLGVDLKRAVGSEFSDNRVGFGEFECRVKGVLDLGVKPDVMTEILKEEFVRLGGVCLEDTFVEGIVEHNDAAVVRRGGGGDVCKSKIILDCTGNGSPIAREYRKEKPSGICVVVGTCASGYDSETNDFGDVIYTNGGINEKNLQYFWESFPVGKVKEGEVSDTKTTYMFTYLDADSRRPTIESIYDDYFSLLPNYQPSLKSVEDLKIIRSLSAFFPTYKASPLKIDSNRVLLVGDASGIQSPLSFGGFGATTRHLSRITSAVHEAVPLELSRNELQSVNSYLPNLSAAWMFQKAMMKTPDQSTDSGFIERLLSGNFEVMDGMGPRTMVPFLQDVVRFDGLLGSLLGSFLATPLEMPVIIGHVGLPALIEWMGHVLALGAFTMADALVSPNLDPERIPDEKERWMWKRRMENWRYGSGNDFDFDE</sequence>
<accession>A0A9W6Z977</accession>
<dbReference type="PANTHER" id="PTHR32098:SF5">
    <property type="entry name" value="LYCOPENE BETA_EPSILON CYCLASE PROTEIN"/>
    <property type="match status" value="1"/>
</dbReference>
<comment type="caution">
    <text evidence="1">The sequence shown here is derived from an EMBL/GenBank/DDBJ whole genome shotgun (WGS) entry which is preliminary data.</text>
</comment>
<gene>
    <name evidence="1" type="ORF">TrRE_jg2625</name>
</gene>
<feature type="non-terminal residue" evidence="1">
    <location>
        <position position="1"/>
    </location>
</feature>
<organism evidence="1 2">
    <name type="scientific">Triparma retinervis</name>
    <dbReference type="NCBI Taxonomy" id="2557542"/>
    <lineage>
        <taxon>Eukaryota</taxon>
        <taxon>Sar</taxon>
        <taxon>Stramenopiles</taxon>
        <taxon>Ochrophyta</taxon>
        <taxon>Bolidophyceae</taxon>
        <taxon>Parmales</taxon>
        <taxon>Triparmaceae</taxon>
        <taxon>Triparma</taxon>
    </lineage>
</organism>
<proteinExistence type="predicted"/>
<name>A0A9W6Z977_9STRA</name>
<dbReference type="SUPFAM" id="SSF51905">
    <property type="entry name" value="FAD/NAD(P)-binding domain"/>
    <property type="match status" value="1"/>
</dbReference>
<keyword evidence="2" id="KW-1185">Reference proteome</keyword>
<evidence type="ECO:0000313" key="1">
    <source>
        <dbReference type="EMBL" id="GMH50307.1"/>
    </source>
</evidence>
<protein>
    <submittedName>
        <fullName evidence="1">Uncharacterized protein</fullName>
    </submittedName>
</protein>
<dbReference type="InterPro" id="IPR036188">
    <property type="entry name" value="FAD/NAD-bd_sf"/>
</dbReference>
<dbReference type="Proteomes" id="UP001165082">
    <property type="component" value="Unassembled WGS sequence"/>
</dbReference>
<dbReference type="PANTHER" id="PTHR32098">
    <property type="entry name" value="LYCOPENE BETA/EPSILON CYCLASE PROTEIN"/>
    <property type="match status" value="1"/>
</dbReference>
<feature type="non-terminal residue" evidence="1">
    <location>
        <position position="451"/>
    </location>
</feature>
<reference evidence="1" key="1">
    <citation type="submission" date="2022-07" db="EMBL/GenBank/DDBJ databases">
        <title>Genome analysis of Parmales, a sister group of diatoms, reveals the evolutionary specialization of diatoms from phago-mixotrophs to photoautotrophs.</title>
        <authorList>
            <person name="Ban H."/>
            <person name="Sato S."/>
            <person name="Yoshikawa S."/>
            <person name="Kazumasa Y."/>
            <person name="Nakamura Y."/>
            <person name="Ichinomiya M."/>
            <person name="Saitoh K."/>
            <person name="Sato N."/>
            <person name="Blanc-Mathieu R."/>
            <person name="Endo H."/>
            <person name="Kuwata A."/>
            <person name="Ogata H."/>
        </authorList>
    </citation>
    <scope>NUCLEOTIDE SEQUENCE</scope>
</reference>
<dbReference type="Gene3D" id="3.50.50.60">
    <property type="entry name" value="FAD/NAD(P)-binding domain"/>
    <property type="match status" value="1"/>
</dbReference>
<evidence type="ECO:0000313" key="2">
    <source>
        <dbReference type="Proteomes" id="UP001165082"/>
    </source>
</evidence>
<dbReference type="EMBL" id="BRXZ01003228">
    <property type="protein sequence ID" value="GMH50307.1"/>
    <property type="molecule type" value="Genomic_DNA"/>
</dbReference>